<dbReference type="RefSeq" id="WP_136167324.1">
    <property type="nucleotide sequence ID" value="NZ_KZ819084.1"/>
</dbReference>
<feature type="domain" description="Creatinase N-terminal" evidence="2">
    <location>
        <begin position="17"/>
        <end position="152"/>
    </location>
</feature>
<dbReference type="InterPro" id="IPR050659">
    <property type="entry name" value="Peptidase_M24B"/>
</dbReference>
<gene>
    <name evidence="3" type="ORF">DDT56_15470</name>
</gene>
<proteinExistence type="predicted"/>
<dbReference type="InterPro" id="IPR000994">
    <property type="entry name" value="Pept_M24"/>
</dbReference>
<keyword evidence="4" id="KW-1185">Reference proteome</keyword>
<feature type="domain" description="Peptidase M24" evidence="1">
    <location>
        <begin position="161"/>
        <end position="362"/>
    </location>
</feature>
<evidence type="ECO:0000313" key="3">
    <source>
        <dbReference type="EMBL" id="PWC13448.1"/>
    </source>
</evidence>
<dbReference type="GO" id="GO:0004177">
    <property type="term" value="F:aminopeptidase activity"/>
    <property type="evidence" value="ECO:0007669"/>
    <property type="project" value="UniProtKB-KW"/>
</dbReference>
<keyword evidence="3" id="KW-0031">Aminopeptidase</keyword>
<dbReference type="CDD" id="cd01066">
    <property type="entry name" value="APP_MetAP"/>
    <property type="match status" value="1"/>
</dbReference>
<dbReference type="PANTHER" id="PTHR46112:SF2">
    <property type="entry name" value="XAA-PRO AMINOPEPTIDASE P-RELATED"/>
    <property type="match status" value="1"/>
</dbReference>
<dbReference type="Pfam" id="PF00557">
    <property type="entry name" value="Peptidase_M24"/>
    <property type="match status" value="1"/>
</dbReference>
<dbReference type="Proteomes" id="UP000296159">
    <property type="component" value="Unassembled WGS sequence"/>
</dbReference>
<dbReference type="AlphaFoldDB" id="A0A2U1TVL9"/>
<dbReference type="SUPFAM" id="SSF55920">
    <property type="entry name" value="Creatinase/aminopeptidase"/>
    <property type="match status" value="1"/>
</dbReference>
<evidence type="ECO:0000313" key="4">
    <source>
        <dbReference type="Proteomes" id="UP000296159"/>
    </source>
</evidence>
<evidence type="ECO:0000259" key="2">
    <source>
        <dbReference type="Pfam" id="PF01321"/>
    </source>
</evidence>
<dbReference type="PANTHER" id="PTHR46112">
    <property type="entry name" value="AMINOPEPTIDASE"/>
    <property type="match status" value="1"/>
</dbReference>
<keyword evidence="3" id="KW-0378">Hydrolase</keyword>
<sequence length="380" mass="42818">MKSDETLVFTRQEYRQRVEKIRAYMRDKDIGLLLVDQTEFLFYLTGFSISENMYRACLLPLEGDAVMIYRAMDEHTFQENSWITDTVTFADWQDPIEVIIGTIVERGWNKQNIGVDFDSYCMTVARFNRLQSRFPSRPLRDFSGVLEQLRECKTEREIGYIAEAARVGDLALSAAVAGLSIGKTERDAATIVHQVFMQHGLDSGRYGIITTGVGNSFLHGNLHHRPLAAEDIVHMELLPVLHGYSARLMRPAIIGRASPRQQEIAQQLIAIQDAQFAAMRPGAVAKDIDALARNAVLAAGLREDYVGITGYTLGYYPLSTPRTSDFSRVFLPNAQWRLKAGMVFHMYIYAEGLAFSETIAITQQGHVRLTQAPRRLFIAG</sequence>
<organism evidence="3 4">
    <name type="scientific">Brenneria corticis</name>
    <dbReference type="NCBI Taxonomy" id="2173106"/>
    <lineage>
        <taxon>Bacteria</taxon>
        <taxon>Pseudomonadati</taxon>
        <taxon>Pseudomonadota</taxon>
        <taxon>Gammaproteobacteria</taxon>
        <taxon>Enterobacterales</taxon>
        <taxon>Pectobacteriaceae</taxon>
        <taxon>Brenneria</taxon>
    </lineage>
</organism>
<dbReference type="Pfam" id="PF01321">
    <property type="entry name" value="Creatinase_N"/>
    <property type="match status" value="1"/>
</dbReference>
<keyword evidence="3" id="KW-0645">Protease</keyword>
<name>A0A2U1TVL9_9GAMM</name>
<accession>A0A2U1TVL9</accession>
<reference evidence="3 4" key="1">
    <citation type="submission" date="2018-04" db="EMBL/GenBank/DDBJ databases">
        <title>Brenneria corticis sp.nov.</title>
        <authorList>
            <person name="Li Y."/>
        </authorList>
    </citation>
    <scope>NUCLEOTIDE SEQUENCE [LARGE SCALE GENOMIC DNA]</scope>
    <source>
        <strain evidence="3 4">CFCC 11842</strain>
    </source>
</reference>
<comment type="caution">
    <text evidence="3">The sequence shown here is derived from an EMBL/GenBank/DDBJ whole genome shotgun (WGS) entry which is preliminary data.</text>
</comment>
<dbReference type="Gene3D" id="3.90.230.10">
    <property type="entry name" value="Creatinase/methionine aminopeptidase superfamily"/>
    <property type="match status" value="1"/>
</dbReference>
<dbReference type="Gene3D" id="3.40.350.10">
    <property type="entry name" value="Creatinase/prolidase N-terminal domain"/>
    <property type="match status" value="1"/>
</dbReference>
<protein>
    <submittedName>
        <fullName evidence="3">Aminopeptidase P family protein</fullName>
    </submittedName>
</protein>
<dbReference type="InterPro" id="IPR029149">
    <property type="entry name" value="Creatin/AminoP/Spt16_N"/>
</dbReference>
<dbReference type="EMBL" id="QDKH01000018">
    <property type="protein sequence ID" value="PWC13448.1"/>
    <property type="molecule type" value="Genomic_DNA"/>
</dbReference>
<dbReference type="InterPro" id="IPR000587">
    <property type="entry name" value="Creatinase_N"/>
</dbReference>
<dbReference type="InterPro" id="IPR036005">
    <property type="entry name" value="Creatinase/aminopeptidase-like"/>
</dbReference>
<evidence type="ECO:0000259" key="1">
    <source>
        <dbReference type="Pfam" id="PF00557"/>
    </source>
</evidence>
<dbReference type="SUPFAM" id="SSF53092">
    <property type="entry name" value="Creatinase/prolidase N-terminal domain"/>
    <property type="match status" value="1"/>
</dbReference>